<dbReference type="Proteomes" id="UP001558713">
    <property type="component" value="Unassembled WGS sequence"/>
</dbReference>
<dbReference type="EMBL" id="JBANAX010000902">
    <property type="protein sequence ID" value="KAL1189308.1"/>
    <property type="molecule type" value="Genomic_DNA"/>
</dbReference>
<sequence>MSRFLGGLNQEIQDKLETEHYMELEDMLHKAILFEQQIKRKRVSRSSYSHSSSYTRPGYSKEDRNSFAKDFKPAVYSKPPEATKVTTPAPADYKGKAKESVVRSRDVSCFKCHGKGHYASECSNRRVMILLESGEVESADEYPATSNEEERELLAVKGKLMVARRMIYHGFYPF</sequence>
<dbReference type="InterPro" id="IPR036875">
    <property type="entry name" value="Znf_CCHC_sf"/>
</dbReference>
<feature type="compositionally biased region" description="Low complexity" evidence="2">
    <location>
        <begin position="45"/>
        <end position="54"/>
    </location>
</feature>
<accession>A0ABD0Z4A3</accession>
<dbReference type="GO" id="GO:0008270">
    <property type="term" value="F:zinc ion binding"/>
    <property type="evidence" value="ECO:0007669"/>
    <property type="project" value="UniProtKB-KW"/>
</dbReference>
<evidence type="ECO:0000256" key="1">
    <source>
        <dbReference type="PROSITE-ProRule" id="PRU00047"/>
    </source>
</evidence>
<feature type="domain" description="CCHC-type" evidence="3">
    <location>
        <begin position="109"/>
        <end position="124"/>
    </location>
</feature>
<feature type="region of interest" description="Disordered" evidence="2">
    <location>
        <begin position="45"/>
        <end position="65"/>
    </location>
</feature>
<proteinExistence type="predicted"/>
<organism evidence="4 5">
    <name type="scientific">Cardamine amara subsp. amara</name>
    <dbReference type="NCBI Taxonomy" id="228776"/>
    <lineage>
        <taxon>Eukaryota</taxon>
        <taxon>Viridiplantae</taxon>
        <taxon>Streptophyta</taxon>
        <taxon>Embryophyta</taxon>
        <taxon>Tracheophyta</taxon>
        <taxon>Spermatophyta</taxon>
        <taxon>Magnoliopsida</taxon>
        <taxon>eudicotyledons</taxon>
        <taxon>Gunneridae</taxon>
        <taxon>Pentapetalae</taxon>
        <taxon>rosids</taxon>
        <taxon>malvids</taxon>
        <taxon>Brassicales</taxon>
        <taxon>Brassicaceae</taxon>
        <taxon>Cardamineae</taxon>
        <taxon>Cardamine</taxon>
    </lineage>
</organism>
<dbReference type="InterPro" id="IPR001878">
    <property type="entry name" value="Znf_CCHC"/>
</dbReference>
<keyword evidence="1" id="KW-0863">Zinc-finger</keyword>
<dbReference type="Gene3D" id="4.10.60.10">
    <property type="entry name" value="Zinc finger, CCHC-type"/>
    <property type="match status" value="1"/>
</dbReference>
<evidence type="ECO:0000313" key="4">
    <source>
        <dbReference type="EMBL" id="KAL1189308.1"/>
    </source>
</evidence>
<protein>
    <recommendedName>
        <fullName evidence="3">CCHC-type domain-containing protein</fullName>
    </recommendedName>
</protein>
<dbReference type="PANTHER" id="PTHR35046:SF9">
    <property type="entry name" value="RNA-DIRECTED DNA POLYMERASE"/>
    <property type="match status" value="1"/>
</dbReference>
<dbReference type="PANTHER" id="PTHR35046">
    <property type="entry name" value="ZINC KNUCKLE (CCHC-TYPE) FAMILY PROTEIN"/>
    <property type="match status" value="1"/>
</dbReference>
<name>A0ABD0Z4A3_CARAN</name>
<reference evidence="4 5" key="1">
    <citation type="submission" date="2024-04" db="EMBL/GenBank/DDBJ databases">
        <title>Genome assembly C_amara_ONT_v2.</title>
        <authorList>
            <person name="Yant L."/>
            <person name="Moore C."/>
            <person name="Slenker M."/>
        </authorList>
    </citation>
    <scope>NUCLEOTIDE SEQUENCE [LARGE SCALE GENOMIC DNA]</scope>
    <source>
        <tissue evidence="4">Leaf</tissue>
    </source>
</reference>
<comment type="caution">
    <text evidence="4">The sequence shown here is derived from an EMBL/GenBank/DDBJ whole genome shotgun (WGS) entry which is preliminary data.</text>
</comment>
<dbReference type="AlphaFoldDB" id="A0ABD0Z4A3"/>
<dbReference type="SUPFAM" id="SSF57756">
    <property type="entry name" value="Retrovirus zinc finger-like domains"/>
    <property type="match status" value="1"/>
</dbReference>
<gene>
    <name evidence="4" type="ORF">V5N11_014311</name>
</gene>
<keyword evidence="1" id="KW-0479">Metal-binding</keyword>
<keyword evidence="5" id="KW-1185">Reference proteome</keyword>
<dbReference type="PROSITE" id="PS50158">
    <property type="entry name" value="ZF_CCHC"/>
    <property type="match status" value="1"/>
</dbReference>
<evidence type="ECO:0000313" key="5">
    <source>
        <dbReference type="Proteomes" id="UP001558713"/>
    </source>
</evidence>
<evidence type="ECO:0000259" key="3">
    <source>
        <dbReference type="PROSITE" id="PS50158"/>
    </source>
</evidence>
<keyword evidence="1" id="KW-0862">Zinc</keyword>
<evidence type="ECO:0000256" key="2">
    <source>
        <dbReference type="SAM" id="MobiDB-lite"/>
    </source>
</evidence>